<feature type="chain" id="PRO_5019209825" evidence="1">
    <location>
        <begin position="24"/>
        <end position="262"/>
    </location>
</feature>
<reference evidence="2 3" key="1">
    <citation type="submission" date="2019-01" db="EMBL/GenBank/DDBJ databases">
        <authorList>
            <person name="Chen W.-M."/>
        </authorList>
    </citation>
    <scope>NUCLEOTIDE SEQUENCE [LARGE SCALE GENOMIC DNA]</scope>
    <source>
        <strain evidence="2 3">CCP-6</strain>
    </source>
</reference>
<protein>
    <submittedName>
        <fullName evidence="2">DUF3108 domain-containing protein</fullName>
    </submittedName>
</protein>
<sequence length="262" mass="29337">MRRLLLPLPILGLAMLGARPAAATVWYATYDLHVAGLHVMQTRITIDSDARRYRLEMQSRSRGMLGVFSRSDQTTVVEGDWQGNTPRPRRYVVQGVMRGERREALMDYAADGRPQVRSLVPSLETEERDGVPADQLAGTMDSLSALLMLSRNVAATRRCEGAMRLFDARRLTQAQARTEGEETVPNEWGVGMQGRALRCTVESRMLGGFLRNQDQARSREPSEITAWIASPRAGAPPVPLRVEIASRWWGRVYATLTRLEGE</sequence>
<keyword evidence="3" id="KW-1185">Reference proteome</keyword>
<feature type="signal peptide" evidence="1">
    <location>
        <begin position="1"/>
        <end position="23"/>
    </location>
</feature>
<evidence type="ECO:0000313" key="3">
    <source>
        <dbReference type="Proteomes" id="UP000282957"/>
    </source>
</evidence>
<dbReference type="Pfam" id="PF11306">
    <property type="entry name" value="DUF3108"/>
    <property type="match status" value="1"/>
</dbReference>
<gene>
    <name evidence="2" type="ORF">EOD42_04085</name>
</gene>
<dbReference type="RefSeq" id="WP_127786140.1">
    <property type="nucleotide sequence ID" value="NZ_SACL01000001.1"/>
</dbReference>
<evidence type="ECO:0000313" key="2">
    <source>
        <dbReference type="EMBL" id="RVT99284.1"/>
    </source>
</evidence>
<keyword evidence="1" id="KW-0732">Signal</keyword>
<comment type="caution">
    <text evidence="2">The sequence shown here is derived from an EMBL/GenBank/DDBJ whole genome shotgun (WGS) entry which is preliminary data.</text>
</comment>
<dbReference type="InterPro" id="IPR021457">
    <property type="entry name" value="DUF3108"/>
</dbReference>
<dbReference type="EMBL" id="SACL01000001">
    <property type="protein sequence ID" value="RVT99284.1"/>
    <property type="molecule type" value="Genomic_DNA"/>
</dbReference>
<evidence type="ECO:0000256" key="1">
    <source>
        <dbReference type="SAM" id="SignalP"/>
    </source>
</evidence>
<dbReference type="Proteomes" id="UP000282957">
    <property type="component" value="Unassembled WGS sequence"/>
</dbReference>
<accession>A0A437MNP7</accession>
<organism evidence="2 3">
    <name type="scientific">Rhodovarius crocodyli</name>
    <dbReference type="NCBI Taxonomy" id="1979269"/>
    <lineage>
        <taxon>Bacteria</taxon>
        <taxon>Pseudomonadati</taxon>
        <taxon>Pseudomonadota</taxon>
        <taxon>Alphaproteobacteria</taxon>
        <taxon>Acetobacterales</taxon>
        <taxon>Roseomonadaceae</taxon>
        <taxon>Rhodovarius</taxon>
    </lineage>
</organism>
<dbReference type="AlphaFoldDB" id="A0A437MNP7"/>
<name>A0A437MNP7_9PROT</name>
<dbReference type="OrthoDB" id="7375395at2"/>
<proteinExistence type="predicted"/>